<dbReference type="EMBL" id="CM023478">
    <property type="protein sequence ID" value="KAH7933478.1"/>
    <property type="molecule type" value="Genomic_DNA"/>
</dbReference>
<protein>
    <submittedName>
        <fullName evidence="1">Uncharacterized protein</fullName>
    </submittedName>
</protein>
<keyword evidence="2" id="KW-1185">Reference proteome</keyword>
<proteinExistence type="predicted"/>
<dbReference type="Proteomes" id="UP000821865">
    <property type="component" value="Chromosome 9"/>
</dbReference>
<comment type="caution">
    <text evidence="1">The sequence shown here is derived from an EMBL/GenBank/DDBJ whole genome shotgun (WGS) entry which is preliminary data.</text>
</comment>
<accession>A0ACB8C3Q8</accession>
<evidence type="ECO:0000313" key="1">
    <source>
        <dbReference type="EMBL" id="KAH7933478.1"/>
    </source>
</evidence>
<evidence type="ECO:0000313" key="2">
    <source>
        <dbReference type="Proteomes" id="UP000821865"/>
    </source>
</evidence>
<name>A0ACB8C3Q8_DERSI</name>
<reference evidence="1" key="1">
    <citation type="submission" date="2020-05" db="EMBL/GenBank/DDBJ databases">
        <title>Large-scale comparative analyses of tick genomes elucidate their genetic diversity and vector capacities.</title>
        <authorList>
            <person name="Jia N."/>
            <person name="Wang J."/>
            <person name="Shi W."/>
            <person name="Du L."/>
            <person name="Sun Y."/>
            <person name="Zhan W."/>
            <person name="Jiang J."/>
            <person name="Wang Q."/>
            <person name="Zhang B."/>
            <person name="Ji P."/>
            <person name="Sakyi L.B."/>
            <person name="Cui X."/>
            <person name="Yuan T."/>
            <person name="Jiang B."/>
            <person name="Yang W."/>
            <person name="Lam T.T.-Y."/>
            <person name="Chang Q."/>
            <person name="Ding S."/>
            <person name="Wang X."/>
            <person name="Zhu J."/>
            <person name="Ruan X."/>
            <person name="Zhao L."/>
            <person name="Wei J."/>
            <person name="Que T."/>
            <person name="Du C."/>
            <person name="Cheng J."/>
            <person name="Dai P."/>
            <person name="Han X."/>
            <person name="Huang E."/>
            <person name="Gao Y."/>
            <person name="Liu J."/>
            <person name="Shao H."/>
            <person name="Ye R."/>
            <person name="Li L."/>
            <person name="Wei W."/>
            <person name="Wang X."/>
            <person name="Wang C."/>
            <person name="Yang T."/>
            <person name="Huo Q."/>
            <person name="Li W."/>
            <person name="Guo W."/>
            <person name="Chen H."/>
            <person name="Zhou L."/>
            <person name="Ni X."/>
            <person name="Tian J."/>
            <person name="Zhou Y."/>
            <person name="Sheng Y."/>
            <person name="Liu T."/>
            <person name="Pan Y."/>
            <person name="Xia L."/>
            <person name="Li J."/>
            <person name="Zhao F."/>
            <person name="Cao W."/>
        </authorList>
    </citation>
    <scope>NUCLEOTIDE SEQUENCE</scope>
    <source>
        <strain evidence="1">Dsil-2018</strain>
    </source>
</reference>
<organism evidence="1 2">
    <name type="scientific">Dermacentor silvarum</name>
    <name type="common">Tick</name>
    <dbReference type="NCBI Taxonomy" id="543639"/>
    <lineage>
        <taxon>Eukaryota</taxon>
        <taxon>Metazoa</taxon>
        <taxon>Ecdysozoa</taxon>
        <taxon>Arthropoda</taxon>
        <taxon>Chelicerata</taxon>
        <taxon>Arachnida</taxon>
        <taxon>Acari</taxon>
        <taxon>Parasitiformes</taxon>
        <taxon>Ixodida</taxon>
        <taxon>Ixodoidea</taxon>
        <taxon>Ixodidae</taxon>
        <taxon>Rhipicephalinae</taxon>
        <taxon>Dermacentor</taxon>
    </lineage>
</organism>
<sequence>MPRRPAPISPVFYVSGPTSPFTHTSRATSVSATTPCGLTSPSARSTPSGLRIAAAVAATTAILLGACVLVLIGVLDFFRGHWDSVVCTTPACSEFAKLIANSVDQSVDPCSNFDAYVCSRWQRTQKYSVNAELVMHAVDVMTKVVSKDKGTDTTVQTNLDKAGRFYRSCDVVWRGERDELPVIRDYLVRAGIVWPRRSATPNVARTLLSLNMLLNWPVVVTMSVSKQTMWISVPYSFLLAAEEKGRLHNDERRKRSFELLKTHFSEGHDEEAVTFEDTTELEEVFFHPLADARKHTGLQLVNNTDEDRWNYLLPEFNLTAVSRFESDSVDYVRTFFDLWSQSGEARAHLFVSWMAARYVSTFSNHVLISNFYGTTNYETIKYKQVRWCFALVYNFIGDLLFAPYNAHVFLPEVRLDVERIVLAIRNAFAAHLAATGTSKVTKNYTEFQWSSLDTVMAVLKQATPESDNASGLADMLLPDMHESLARNWQTAWKYRSSGSGGRVSRVLGPLASRGFVLFEYWRGDFVLIPYALSFPLYDVDLVDAVKFGALGGVVATASAGLALSHYLRYSSSTHAALNEALRCTNSSYRRGAWATLKDIAALNVLADAYEAHGSRYTLAGVRGFTATQLLFVSWCFAKCRGYSEPLSDKCSTALRHVSTFSSAFGCSSGAPLNPVKKCVVL</sequence>
<gene>
    <name evidence="1" type="ORF">HPB49_012973</name>
</gene>